<name>A0A543CIV1_9ACTN</name>
<dbReference type="Pfam" id="PF00326">
    <property type="entry name" value="Peptidase_S9"/>
    <property type="match status" value="1"/>
</dbReference>
<feature type="domain" description="Peptidase S9 prolyl oligopeptidase catalytic" evidence="2">
    <location>
        <begin position="380"/>
        <end position="576"/>
    </location>
</feature>
<proteinExistence type="predicted"/>
<organism evidence="3 4">
    <name type="scientific">Actinoallomurus bryophytorum</name>
    <dbReference type="NCBI Taxonomy" id="1490222"/>
    <lineage>
        <taxon>Bacteria</taxon>
        <taxon>Bacillati</taxon>
        <taxon>Actinomycetota</taxon>
        <taxon>Actinomycetes</taxon>
        <taxon>Streptosporangiales</taxon>
        <taxon>Thermomonosporaceae</taxon>
        <taxon>Actinoallomurus</taxon>
    </lineage>
</organism>
<dbReference type="GO" id="GO:0004177">
    <property type="term" value="F:aminopeptidase activity"/>
    <property type="evidence" value="ECO:0007669"/>
    <property type="project" value="UniProtKB-KW"/>
</dbReference>
<dbReference type="EMBL" id="VFOZ01000001">
    <property type="protein sequence ID" value="TQL97032.1"/>
    <property type="molecule type" value="Genomic_DNA"/>
</dbReference>
<dbReference type="PANTHER" id="PTHR42776:SF27">
    <property type="entry name" value="DIPEPTIDYL PEPTIDASE FAMILY MEMBER 6"/>
    <property type="match status" value="1"/>
</dbReference>
<dbReference type="Proteomes" id="UP000316096">
    <property type="component" value="Unassembled WGS sequence"/>
</dbReference>
<comment type="caution">
    <text evidence="3">The sequence shown here is derived from an EMBL/GenBank/DDBJ whole genome shotgun (WGS) entry which is preliminary data.</text>
</comment>
<evidence type="ECO:0000313" key="4">
    <source>
        <dbReference type="Proteomes" id="UP000316096"/>
    </source>
</evidence>
<dbReference type="Gene3D" id="3.40.50.1820">
    <property type="entry name" value="alpha/beta hydrolase"/>
    <property type="match status" value="1"/>
</dbReference>
<keyword evidence="3" id="KW-0031">Aminopeptidase</keyword>
<dbReference type="PANTHER" id="PTHR42776">
    <property type="entry name" value="SERINE PEPTIDASE S9 FAMILY MEMBER"/>
    <property type="match status" value="1"/>
</dbReference>
<dbReference type="AlphaFoldDB" id="A0A543CIV1"/>
<dbReference type="OrthoDB" id="262125at2"/>
<dbReference type="SUPFAM" id="SSF53474">
    <property type="entry name" value="alpha/beta-Hydrolases"/>
    <property type="match status" value="1"/>
</dbReference>
<sequence length="579" mass="62176">MRFQSTEPWNHPRHNVRLAPDGRWGAALRRNPRSGQRVEVWRRQAGAWSAASTTVRASVDDQLLVLPGGQVLLRTGAGTGHELRLIDPRRHAVVTVARPPQPVVHLLHAAPGDRRTRCLLTAYDGQVTRLFRLTSAHRLIRCPGELPGYAHGVVWLGGRRLAMTQVAGHASSAVVLDTSSGEVRPLLDVGAATEDRAELYSPRSGLLVVRTDAGGAERVGFARADETFWFPDETTAEGGIAPLTLDPDGHQVLLHEQCGVHSRLAVYDVGRRTRTALATPPGCLRGPAAWTRSGIEVPWSAPDVPHAMLRLRPGTPPPRLTPASGAHPARVVTVDGAAGPLEAIVYGERDWTRAPGLVIALHGGPLSAWHFEYDPLLSDLAGAGLSVLALNQRGSTGYGSGHVRHIRGGWGGPDLDDVTTVIRALAAGRGDLGGPAVLGQSYGAYLALLAACAVPEQVSGCVAVAPFRSAARLYAHGAVAVRRLIDRLDGRREITDTLGPRDVFRLADRLTARTLLVHGDRDEVIPVEESRALHTRFLALRRADVTYLEVPGEGHDLFSGVAAESVLATVRGFLTKERR</sequence>
<dbReference type="InterPro" id="IPR011044">
    <property type="entry name" value="Quino_amine_DH_bsu"/>
</dbReference>
<dbReference type="GO" id="GO:0004252">
    <property type="term" value="F:serine-type endopeptidase activity"/>
    <property type="evidence" value="ECO:0007669"/>
    <property type="project" value="TreeGrafter"/>
</dbReference>
<dbReference type="SUPFAM" id="SSF50969">
    <property type="entry name" value="YVTN repeat-like/Quinoprotein amine dehydrogenase"/>
    <property type="match status" value="1"/>
</dbReference>
<evidence type="ECO:0000259" key="2">
    <source>
        <dbReference type="Pfam" id="PF00326"/>
    </source>
</evidence>
<keyword evidence="3" id="KW-0645">Protease</keyword>
<dbReference type="InterPro" id="IPR001375">
    <property type="entry name" value="Peptidase_S9_cat"/>
</dbReference>
<evidence type="ECO:0000256" key="1">
    <source>
        <dbReference type="ARBA" id="ARBA00022801"/>
    </source>
</evidence>
<dbReference type="RefSeq" id="WP_141955811.1">
    <property type="nucleotide sequence ID" value="NZ_VFOZ01000001.1"/>
</dbReference>
<keyword evidence="1" id="KW-0378">Hydrolase</keyword>
<keyword evidence="4" id="KW-1185">Reference proteome</keyword>
<protein>
    <submittedName>
        <fullName evidence="3">Dipeptidyl aminopeptidase/acylaminoacyl peptidase</fullName>
    </submittedName>
</protein>
<dbReference type="GO" id="GO:0006508">
    <property type="term" value="P:proteolysis"/>
    <property type="evidence" value="ECO:0007669"/>
    <property type="project" value="InterPro"/>
</dbReference>
<dbReference type="InterPro" id="IPR029058">
    <property type="entry name" value="AB_hydrolase_fold"/>
</dbReference>
<gene>
    <name evidence="3" type="ORF">FB559_2605</name>
</gene>
<evidence type="ECO:0000313" key="3">
    <source>
        <dbReference type="EMBL" id="TQL97032.1"/>
    </source>
</evidence>
<reference evidence="3 4" key="1">
    <citation type="submission" date="2019-06" db="EMBL/GenBank/DDBJ databases">
        <title>Sequencing the genomes of 1000 actinobacteria strains.</title>
        <authorList>
            <person name="Klenk H.-P."/>
        </authorList>
    </citation>
    <scope>NUCLEOTIDE SEQUENCE [LARGE SCALE GENOMIC DNA]</scope>
    <source>
        <strain evidence="3 4">DSM 102200</strain>
    </source>
</reference>
<accession>A0A543CIV1</accession>